<dbReference type="Gene3D" id="3.40.30.10">
    <property type="entry name" value="Glutaredoxin"/>
    <property type="match status" value="1"/>
</dbReference>
<protein>
    <recommendedName>
        <fullName evidence="2">Thioredoxin domain-containing protein</fullName>
    </recommendedName>
</protein>
<dbReference type="PANTHER" id="PTHR46115">
    <property type="entry name" value="THIOREDOXIN-LIKE PROTEIN 1"/>
    <property type="match status" value="1"/>
</dbReference>
<sequence length="63" mass="6620">MQAPLVCLKFGAQWCNPCKAIAPLFEGLAQSASGAVACFAVDVDESEDIAVEANVSQLPTFVF</sequence>
<accession>X1CHU5</accession>
<dbReference type="SUPFAM" id="SSF52833">
    <property type="entry name" value="Thioredoxin-like"/>
    <property type="match status" value="1"/>
</dbReference>
<evidence type="ECO:0000259" key="2">
    <source>
        <dbReference type="Pfam" id="PF00085"/>
    </source>
</evidence>
<dbReference type="EMBL" id="BART01010003">
    <property type="protein sequence ID" value="GAG83811.1"/>
    <property type="molecule type" value="Genomic_DNA"/>
</dbReference>
<dbReference type="AlphaFoldDB" id="X1CHU5"/>
<dbReference type="CDD" id="cd02947">
    <property type="entry name" value="TRX_family"/>
    <property type="match status" value="1"/>
</dbReference>
<keyword evidence="1" id="KW-1015">Disulfide bond</keyword>
<organism evidence="3">
    <name type="scientific">marine sediment metagenome</name>
    <dbReference type="NCBI Taxonomy" id="412755"/>
    <lineage>
        <taxon>unclassified sequences</taxon>
        <taxon>metagenomes</taxon>
        <taxon>ecological metagenomes</taxon>
    </lineage>
</organism>
<dbReference type="Pfam" id="PF00085">
    <property type="entry name" value="Thioredoxin"/>
    <property type="match status" value="1"/>
</dbReference>
<feature type="domain" description="Thioredoxin" evidence="2">
    <location>
        <begin position="4"/>
        <end position="63"/>
    </location>
</feature>
<name>X1CHU5_9ZZZZ</name>
<proteinExistence type="predicted"/>
<gene>
    <name evidence="3" type="ORF">S01H4_21959</name>
</gene>
<evidence type="ECO:0000313" key="3">
    <source>
        <dbReference type="EMBL" id="GAG83811.1"/>
    </source>
</evidence>
<dbReference type="InterPro" id="IPR013766">
    <property type="entry name" value="Thioredoxin_domain"/>
</dbReference>
<comment type="caution">
    <text evidence="3">The sequence shown here is derived from an EMBL/GenBank/DDBJ whole genome shotgun (WGS) entry which is preliminary data.</text>
</comment>
<dbReference type="InterPro" id="IPR036249">
    <property type="entry name" value="Thioredoxin-like_sf"/>
</dbReference>
<evidence type="ECO:0000256" key="1">
    <source>
        <dbReference type="ARBA" id="ARBA00023157"/>
    </source>
</evidence>
<reference evidence="3" key="1">
    <citation type="journal article" date="2014" name="Front. Microbiol.">
        <title>High frequency of phylogenetically diverse reductive dehalogenase-homologous genes in deep subseafloor sedimentary metagenomes.</title>
        <authorList>
            <person name="Kawai M."/>
            <person name="Futagami T."/>
            <person name="Toyoda A."/>
            <person name="Takaki Y."/>
            <person name="Nishi S."/>
            <person name="Hori S."/>
            <person name="Arai W."/>
            <person name="Tsubouchi T."/>
            <person name="Morono Y."/>
            <person name="Uchiyama I."/>
            <person name="Ito T."/>
            <person name="Fujiyama A."/>
            <person name="Inagaki F."/>
            <person name="Takami H."/>
        </authorList>
    </citation>
    <scope>NUCLEOTIDE SEQUENCE</scope>
    <source>
        <strain evidence="3">Expedition CK06-06</strain>
    </source>
</reference>